<dbReference type="GO" id="GO:0043565">
    <property type="term" value="F:sequence-specific DNA binding"/>
    <property type="evidence" value="ECO:0007669"/>
    <property type="project" value="InterPro"/>
</dbReference>
<dbReference type="CDD" id="cd00086">
    <property type="entry name" value="homeodomain"/>
    <property type="match status" value="1"/>
</dbReference>
<accession>A0A6J1E8K2</accession>
<keyword evidence="5 10" id="KW-0804">Transcription</keyword>
<evidence type="ECO:0000256" key="2">
    <source>
        <dbReference type="ARBA" id="ARBA00023015"/>
    </source>
</evidence>
<dbReference type="PROSITE" id="PS00027">
    <property type="entry name" value="HOMEOBOX_1"/>
    <property type="match status" value="1"/>
</dbReference>
<dbReference type="InterPro" id="IPR001356">
    <property type="entry name" value="HD"/>
</dbReference>
<evidence type="ECO:0000256" key="9">
    <source>
        <dbReference type="RuleBase" id="RU000682"/>
    </source>
</evidence>
<keyword evidence="6 8" id="KW-0539">Nucleus</keyword>
<dbReference type="GO" id="GO:0005634">
    <property type="term" value="C:nucleus"/>
    <property type="evidence" value="ECO:0007669"/>
    <property type="project" value="UniProtKB-SubCell"/>
</dbReference>
<dbReference type="SUPFAM" id="SSF46689">
    <property type="entry name" value="Homeodomain-like"/>
    <property type="match status" value="1"/>
</dbReference>
<feature type="region of interest" description="Disordered" evidence="12">
    <location>
        <begin position="33"/>
        <end position="59"/>
    </location>
</feature>
<gene>
    <name evidence="15" type="primary">LOC111430852</name>
</gene>
<evidence type="ECO:0000313" key="14">
    <source>
        <dbReference type="Proteomes" id="UP000504609"/>
    </source>
</evidence>
<dbReference type="PRINTS" id="PR00031">
    <property type="entry name" value="HTHREPRESSR"/>
</dbReference>
<dbReference type="Pfam" id="PF02183">
    <property type="entry name" value="HALZ"/>
    <property type="match status" value="1"/>
</dbReference>
<keyword evidence="2 10" id="KW-0805">Transcription regulation</keyword>
<dbReference type="InterPro" id="IPR017970">
    <property type="entry name" value="Homeobox_CS"/>
</dbReference>
<comment type="subcellular location">
    <subcellularLocation>
        <location evidence="1 8 9">Nucleus</location>
    </subcellularLocation>
</comment>
<proteinExistence type="inferred from homology"/>
<dbReference type="Pfam" id="PF00046">
    <property type="entry name" value="Homeodomain"/>
    <property type="match status" value="1"/>
</dbReference>
<feature type="compositionally biased region" description="Basic residues" evidence="12">
    <location>
        <begin position="40"/>
        <end position="57"/>
    </location>
</feature>
<feature type="compositionally biased region" description="Basic and acidic residues" evidence="12">
    <location>
        <begin position="197"/>
        <end position="226"/>
    </location>
</feature>
<dbReference type="InterPro" id="IPR000047">
    <property type="entry name" value="HTH_motif"/>
</dbReference>
<evidence type="ECO:0000313" key="15">
    <source>
        <dbReference type="RefSeq" id="XP_022923068.1"/>
    </source>
</evidence>
<evidence type="ECO:0000259" key="13">
    <source>
        <dbReference type="PROSITE" id="PS50071"/>
    </source>
</evidence>
<organism evidence="14 15">
    <name type="scientific">Cucurbita moschata</name>
    <name type="common">Winter crookneck squash</name>
    <name type="synonym">Cucurbita pepo var. moschata</name>
    <dbReference type="NCBI Taxonomy" id="3662"/>
    <lineage>
        <taxon>Eukaryota</taxon>
        <taxon>Viridiplantae</taxon>
        <taxon>Streptophyta</taxon>
        <taxon>Embryophyta</taxon>
        <taxon>Tracheophyta</taxon>
        <taxon>Spermatophyta</taxon>
        <taxon>Magnoliopsida</taxon>
        <taxon>eudicotyledons</taxon>
        <taxon>Gunneridae</taxon>
        <taxon>Pentapetalae</taxon>
        <taxon>rosids</taxon>
        <taxon>fabids</taxon>
        <taxon>Cucurbitales</taxon>
        <taxon>Cucurbitaceae</taxon>
        <taxon>Cucurbiteae</taxon>
        <taxon>Cucurbita</taxon>
    </lineage>
</organism>
<protein>
    <recommendedName>
        <fullName evidence="10">Homeobox-leucine zipper protein</fullName>
    </recommendedName>
    <alternativeName>
        <fullName evidence="10">HD-ZIP protein</fullName>
    </alternativeName>
    <alternativeName>
        <fullName evidence="10">Homeodomain transcription factor</fullName>
    </alternativeName>
</protein>
<dbReference type="KEGG" id="cmos:111430852"/>
<evidence type="ECO:0000256" key="12">
    <source>
        <dbReference type="SAM" id="MobiDB-lite"/>
    </source>
</evidence>
<dbReference type="PANTHER" id="PTHR24326:SF620">
    <property type="entry name" value="HOMEOBOX-LEUCINE ZIPPER PROTEIN"/>
    <property type="match status" value="1"/>
</dbReference>
<sequence>MDWKKPHENEWTKVMEREEYFILPNFETAAVASSQTCSTPRRRRRRRKKKTNNMNKRRFSDEQIRSLESIFYSSDSKLDSRKKVQLATELGLQPRQIAIWFQNRRARWKSKEMENNFRSLRANYDNLASQFKTLQEEKNSLLSQLQKLSELVHEGPREGHYSNEIAETIYETKEKPQSFHDELGQNGVTYLNNNYNTDKRGTENGEGDRGLEMTHSSEGRSNDRSHAVEKACQLLNPNGSFESSENWCGFDSDGGGIIFEYQPCSSLQELSFWG</sequence>
<dbReference type="InterPro" id="IPR009057">
    <property type="entry name" value="Homeodomain-like_sf"/>
</dbReference>
<evidence type="ECO:0000256" key="5">
    <source>
        <dbReference type="ARBA" id="ARBA00023163"/>
    </source>
</evidence>
<evidence type="ECO:0000256" key="4">
    <source>
        <dbReference type="ARBA" id="ARBA00023155"/>
    </source>
</evidence>
<dbReference type="GO" id="GO:0000981">
    <property type="term" value="F:DNA-binding transcription factor activity, RNA polymerase II-specific"/>
    <property type="evidence" value="ECO:0007669"/>
    <property type="project" value="UniProtKB-UniRule"/>
</dbReference>
<evidence type="ECO:0000256" key="7">
    <source>
        <dbReference type="ARBA" id="ARBA00025748"/>
    </source>
</evidence>
<evidence type="ECO:0000256" key="3">
    <source>
        <dbReference type="ARBA" id="ARBA00023125"/>
    </source>
</evidence>
<evidence type="ECO:0000256" key="6">
    <source>
        <dbReference type="ARBA" id="ARBA00023242"/>
    </source>
</evidence>
<dbReference type="GeneID" id="111430852"/>
<feature type="DNA-binding region" description="Homeobox" evidence="8">
    <location>
        <begin position="52"/>
        <end position="112"/>
    </location>
</feature>
<dbReference type="Gene3D" id="1.10.10.60">
    <property type="entry name" value="Homeodomain-like"/>
    <property type="match status" value="1"/>
</dbReference>
<dbReference type="AlphaFoldDB" id="A0A6J1E8K2"/>
<evidence type="ECO:0000256" key="1">
    <source>
        <dbReference type="ARBA" id="ARBA00004123"/>
    </source>
</evidence>
<evidence type="ECO:0000256" key="10">
    <source>
        <dbReference type="RuleBase" id="RU369038"/>
    </source>
</evidence>
<dbReference type="Proteomes" id="UP000504609">
    <property type="component" value="Unplaced"/>
</dbReference>
<dbReference type="InterPro" id="IPR045224">
    <property type="entry name" value="HDZip_class_I_plant"/>
</dbReference>
<evidence type="ECO:0000256" key="8">
    <source>
        <dbReference type="PROSITE-ProRule" id="PRU00108"/>
    </source>
</evidence>
<keyword evidence="3 8" id="KW-0238">DNA-binding</keyword>
<feature type="region of interest" description="Disordered" evidence="12">
    <location>
        <begin position="194"/>
        <end position="226"/>
    </location>
</feature>
<keyword evidence="14" id="KW-1185">Reference proteome</keyword>
<dbReference type="RefSeq" id="XP_022923068.1">
    <property type="nucleotide sequence ID" value="XM_023067300.1"/>
</dbReference>
<name>A0A6J1E8K2_CUCMO</name>
<dbReference type="InterPro" id="IPR003106">
    <property type="entry name" value="Leu_zip_homeo"/>
</dbReference>
<keyword evidence="11" id="KW-0175">Coiled coil</keyword>
<dbReference type="PROSITE" id="PS50071">
    <property type="entry name" value="HOMEOBOX_2"/>
    <property type="match status" value="1"/>
</dbReference>
<reference evidence="15" key="1">
    <citation type="submission" date="2025-08" db="UniProtKB">
        <authorList>
            <consortium name="RefSeq"/>
        </authorList>
    </citation>
    <scope>IDENTIFICATION</scope>
    <source>
        <tissue evidence="15">Young leaves</tissue>
    </source>
</reference>
<comment type="function">
    <text evidence="10">Transcription factor.</text>
</comment>
<feature type="domain" description="Homeobox" evidence="13">
    <location>
        <begin position="50"/>
        <end position="111"/>
    </location>
</feature>
<dbReference type="GO" id="GO:0045893">
    <property type="term" value="P:positive regulation of DNA-templated transcription"/>
    <property type="evidence" value="ECO:0007669"/>
    <property type="project" value="TreeGrafter"/>
</dbReference>
<keyword evidence="4 8" id="KW-0371">Homeobox</keyword>
<dbReference type="SMART" id="SM00389">
    <property type="entry name" value="HOX"/>
    <property type="match status" value="1"/>
</dbReference>
<feature type="coiled-coil region" evidence="11">
    <location>
        <begin position="110"/>
        <end position="151"/>
    </location>
</feature>
<evidence type="ECO:0000256" key="11">
    <source>
        <dbReference type="SAM" id="Coils"/>
    </source>
</evidence>
<comment type="similarity">
    <text evidence="7 10">Belongs to the HD-ZIP homeobox family. Class I subfamily.</text>
</comment>
<dbReference type="PANTHER" id="PTHR24326">
    <property type="entry name" value="HOMEOBOX-LEUCINE ZIPPER PROTEIN"/>
    <property type="match status" value="1"/>
</dbReference>